<organism evidence="3 4">
    <name type="scientific">Gonapodya prolifera (strain JEL478)</name>
    <name type="common">Monoblepharis prolifera</name>
    <dbReference type="NCBI Taxonomy" id="1344416"/>
    <lineage>
        <taxon>Eukaryota</taxon>
        <taxon>Fungi</taxon>
        <taxon>Fungi incertae sedis</taxon>
        <taxon>Chytridiomycota</taxon>
        <taxon>Chytridiomycota incertae sedis</taxon>
        <taxon>Monoblepharidomycetes</taxon>
        <taxon>Monoblepharidales</taxon>
        <taxon>Gonapodyaceae</taxon>
        <taxon>Gonapodya</taxon>
    </lineage>
</organism>
<feature type="region of interest" description="Disordered" evidence="2">
    <location>
        <begin position="569"/>
        <end position="592"/>
    </location>
</feature>
<evidence type="ECO:0000313" key="4">
    <source>
        <dbReference type="Proteomes" id="UP000070544"/>
    </source>
</evidence>
<feature type="compositionally biased region" description="Polar residues" evidence="2">
    <location>
        <begin position="42"/>
        <end position="58"/>
    </location>
</feature>
<dbReference type="Proteomes" id="UP000070544">
    <property type="component" value="Unassembled WGS sequence"/>
</dbReference>
<dbReference type="OrthoDB" id="10675496at2759"/>
<evidence type="ECO:0000256" key="1">
    <source>
        <dbReference type="SAM" id="Coils"/>
    </source>
</evidence>
<feature type="compositionally biased region" description="Basic residues" evidence="2">
    <location>
        <begin position="61"/>
        <end position="70"/>
    </location>
</feature>
<proteinExistence type="predicted"/>
<sequence>MVKLESGAGIESDRHALSLVPIKPDVDGLESPSKQLSKRPSRTTTPHSPLSTGANGSFHTPRGKIIHRRYPNPPDFRTGNVVWAKDPSMKIWFPVRVFDLYGTEKVAQWALEPWKCDEHESYECQECIIARRFTDGYLVRIFAGHCPISFAPGDITSPNSGTPLNEDEQTLLNYAMKEANNYINDPTGYKWPRYVDLTASNSSRKRTASARSSTAKKRKMTATTREELSAEWVLPEGPTGAPEGSVDTVMGSSQQNSGATNTKTTMRTPLNGSSGASGAQGISHVPHPAPDRVSPITKLQNTASSSHEGPKVALVPSSMVLTNESSEDSWDISRAEAHSDVSLRSLNNRDWKEKLAKLETERDEVLRQRDELVEKLANDGAASAQMLESANSNIALYKKNVRQLSGRLGATISHQNKVEEGLRAANKKLEKLRSEVASAKAELAVSQAEVMRVTELLAASQAETEQVTSQLTVANTERIREAQTASEERTVREQAEREYANVWKELDRARIEAKESSADRSQKYHELAQKHQRRVQELEQLLETEQSVRRRTRQKLIIARQELEEQKQANSAALRQTEEQAQELNAQKAKQKTTRAESERVIKALQAKVETFEQKLDSVNDELRDVEKERDSMKKERDEARADLRAWSLKIGTWFQKGWEGFGKPLLDSSRSD</sequence>
<dbReference type="STRING" id="1344416.A0A139AYG8"/>
<evidence type="ECO:0000313" key="3">
    <source>
        <dbReference type="EMBL" id="KXS21779.1"/>
    </source>
</evidence>
<evidence type="ECO:0000256" key="2">
    <source>
        <dbReference type="SAM" id="MobiDB-lite"/>
    </source>
</evidence>
<feature type="region of interest" description="Disordered" evidence="2">
    <location>
        <begin position="21"/>
        <end position="70"/>
    </location>
</feature>
<gene>
    <name evidence="3" type="ORF">M427DRAFT_494121</name>
</gene>
<dbReference type="AlphaFoldDB" id="A0A139AYG8"/>
<feature type="region of interest" description="Disordered" evidence="2">
    <location>
        <begin position="202"/>
        <end position="283"/>
    </location>
</feature>
<accession>A0A139AYG8</accession>
<feature type="coiled-coil region" evidence="1">
    <location>
        <begin position="348"/>
        <end position="449"/>
    </location>
</feature>
<reference evidence="3 4" key="1">
    <citation type="journal article" date="2015" name="Genome Biol. Evol.">
        <title>Phylogenomic analyses indicate that early fungi evolved digesting cell walls of algal ancestors of land plants.</title>
        <authorList>
            <person name="Chang Y."/>
            <person name="Wang S."/>
            <person name="Sekimoto S."/>
            <person name="Aerts A.L."/>
            <person name="Choi C."/>
            <person name="Clum A."/>
            <person name="LaButti K.M."/>
            <person name="Lindquist E.A."/>
            <person name="Yee Ngan C."/>
            <person name="Ohm R.A."/>
            <person name="Salamov A.A."/>
            <person name="Grigoriev I.V."/>
            <person name="Spatafora J.W."/>
            <person name="Berbee M.L."/>
        </authorList>
    </citation>
    <scope>NUCLEOTIDE SEQUENCE [LARGE SCALE GENOMIC DNA]</scope>
    <source>
        <strain evidence="3 4">JEL478</strain>
    </source>
</reference>
<feature type="compositionally biased region" description="Basic residues" evidence="2">
    <location>
        <begin position="203"/>
        <end position="220"/>
    </location>
</feature>
<keyword evidence="1" id="KW-0175">Coiled coil</keyword>
<feature type="compositionally biased region" description="Low complexity" evidence="2">
    <location>
        <begin position="272"/>
        <end position="283"/>
    </location>
</feature>
<protein>
    <submittedName>
        <fullName evidence="3">Uncharacterized protein</fullName>
    </submittedName>
</protein>
<name>A0A139AYG8_GONPJ</name>
<feature type="compositionally biased region" description="Polar residues" evidence="2">
    <location>
        <begin position="250"/>
        <end position="271"/>
    </location>
</feature>
<keyword evidence="4" id="KW-1185">Reference proteome</keyword>
<dbReference type="EMBL" id="KQ965732">
    <property type="protein sequence ID" value="KXS21779.1"/>
    <property type="molecule type" value="Genomic_DNA"/>
</dbReference>